<accession>A0AAE1I0J6</accession>
<protein>
    <submittedName>
        <fullName evidence="4">Eukaryotic translation initiation factor 4E-binding protein Mextli</fullName>
    </submittedName>
</protein>
<evidence type="ECO:0000259" key="3">
    <source>
        <dbReference type="Pfam" id="PF00013"/>
    </source>
</evidence>
<comment type="caution">
    <text evidence="4">The sequence shown here is derived from an EMBL/GenBank/DDBJ whole genome shotgun (WGS) entry which is preliminary data.</text>
</comment>
<evidence type="ECO:0000313" key="4">
    <source>
        <dbReference type="EMBL" id="KAK3930793.1"/>
    </source>
</evidence>
<dbReference type="PANTHER" id="PTHR20849:SF2">
    <property type="entry name" value="EUKARYOTIC TRANSLATION INITIATION FACTOR 4E-BINDING PROTEIN MEXTLI"/>
    <property type="match status" value="1"/>
</dbReference>
<dbReference type="Proteomes" id="UP001219518">
    <property type="component" value="Unassembled WGS sequence"/>
</dbReference>
<evidence type="ECO:0000256" key="2">
    <source>
        <dbReference type="SAM" id="MobiDB-lite"/>
    </source>
</evidence>
<keyword evidence="1" id="KW-0694">RNA-binding</keyword>
<dbReference type="GO" id="GO:0005737">
    <property type="term" value="C:cytoplasm"/>
    <property type="evidence" value="ECO:0007669"/>
    <property type="project" value="TreeGrafter"/>
</dbReference>
<keyword evidence="4" id="KW-0396">Initiation factor</keyword>
<feature type="compositionally biased region" description="Low complexity" evidence="2">
    <location>
        <begin position="176"/>
        <end position="191"/>
    </location>
</feature>
<dbReference type="CDD" id="cd22454">
    <property type="entry name" value="KH-I_Mextli_like"/>
    <property type="match status" value="1"/>
</dbReference>
<dbReference type="PANTHER" id="PTHR20849">
    <property type="entry name" value="EUKARYOTIC TRANSLATION INITIATION FACTOR 4E-BINDING PROTEIN MEXTLI"/>
    <property type="match status" value="1"/>
</dbReference>
<evidence type="ECO:0000256" key="1">
    <source>
        <dbReference type="PROSITE-ProRule" id="PRU00117"/>
    </source>
</evidence>
<dbReference type="InterPro" id="IPR036612">
    <property type="entry name" value="KH_dom_type_1_sf"/>
</dbReference>
<dbReference type="Gene3D" id="3.30.1370.10">
    <property type="entry name" value="K Homology domain, type 1"/>
    <property type="match status" value="1"/>
</dbReference>
<evidence type="ECO:0000313" key="5">
    <source>
        <dbReference type="Proteomes" id="UP001219518"/>
    </source>
</evidence>
<feature type="region of interest" description="Disordered" evidence="2">
    <location>
        <begin position="162"/>
        <end position="191"/>
    </location>
</feature>
<name>A0AAE1I0J6_9NEOP</name>
<dbReference type="AlphaFoldDB" id="A0AAE1I0J6"/>
<dbReference type="GO" id="GO:1901190">
    <property type="term" value="P:regulation of formation of translation initiation ternary complex"/>
    <property type="evidence" value="ECO:0007669"/>
    <property type="project" value="TreeGrafter"/>
</dbReference>
<organism evidence="4 5">
    <name type="scientific">Frankliniella fusca</name>
    <dbReference type="NCBI Taxonomy" id="407009"/>
    <lineage>
        <taxon>Eukaryota</taxon>
        <taxon>Metazoa</taxon>
        <taxon>Ecdysozoa</taxon>
        <taxon>Arthropoda</taxon>
        <taxon>Hexapoda</taxon>
        <taxon>Insecta</taxon>
        <taxon>Pterygota</taxon>
        <taxon>Neoptera</taxon>
        <taxon>Paraneoptera</taxon>
        <taxon>Thysanoptera</taxon>
        <taxon>Terebrantia</taxon>
        <taxon>Thripoidea</taxon>
        <taxon>Thripidae</taxon>
        <taxon>Frankliniella</taxon>
    </lineage>
</organism>
<dbReference type="GO" id="GO:0034518">
    <property type="term" value="C:RNA cap binding complex"/>
    <property type="evidence" value="ECO:0007669"/>
    <property type="project" value="TreeGrafter"/>
</dbReference>
<feature type="compositionally biased region" description="Low complexity" evidence="2">
    <location>
        <begin position="76"/>
        <end position="89"/>
    </location>
</feature>
<keyword evidence="4" id="KW-0648">Protein biosynthesis</keyword>
<feature type="region of interest" description="Disordered" evidence="2">
    <location>
        <begin position="54"/>
        <end position="98"/>
    </location>
</feature>
<dbReference type="InterPro" id="IPR004088">
    <property type="entry name" value="KH_dom_type_1"/>
</dbReference>
<sequence>MGIKGRRVHMIEEMSETIISFQRVNPGAKERLVQITGPTEEKIIHARQLMEDTIRRNASPVRPEQPEGLRDHRETLGGSSSSLNSSASDDSARVSQGGVRRSTLLHSFSTNDASLGEYKYTVAVGGCVLKITGANHDIVRAAKLVLDEYFAGQDLGYFDSYEEELPSPTGNAANKTASSTPPTSLSSTVDNVSSSSSQTCLVAPAGTNLPSAVPVSVVETIGSNSFNPHSTSTIAASSSVESYSSESEETVRSAAPSGLECVKRKQYSVEELLSFAASPVSRDIPFDWHRIAKEFPSIVKKTDPFEPSQHVRPQDTVCSSVISATESESPDPE</sequence>
<keyword evidence="5" id="KW-1185">Reference proteome</keyword>
<feature type="compositionally biased region" description="Polar residues" evidence="2">
    <location>
        <begin position="316"/>
        <end position="327"/>
    </location>
</feature>
<dbReference type="GO" id="GO:0003723">
    <property type="term" value="F:RNA binding"/>
    <property type="evidence" value="ECO:0007669"/>
    <property type="project" value="UniProtKB-UniRule"/>
</dbReference>
<reference evidence="4" key="2">
    <citation type="journal article" date="2023" name="BMC Genomics">
        <title>Pest status, molecular evolution, and epigenetic factors derived from the genome assembly of Frankliniella fusca, a thysanopteran phytovirus vector.</title>
        <authorList>
            <person name="Catto M.A."/>
            <person name="Labadie P.E."/>
            <person name="Jacobson A.L."/>
            <person name="Kennedy G.G."/>
            <person name="Srinivasan R."/>
            <person name="Hunt B.G."/>
        </authorList>
    </citation>
    <scope>NUCLEOTIDE SEQUENCE</scope>
    <source>
        <strain evidence="4">PL_HMW_Pooled</strain>
    </source>
</reference>
<dbReference type="EMBL" id="JAHWGI010001412">
    <property type="protein sequence ID" value="KAK3930793.1"/>
    <property type="molecule type" value="Genomic_DNA"/>
</dbReference>
<gene>
    <name evidence="4" type="ORF">KUF71_024150</name>
</gene>
<dbReference type="GO" id="GO:0008190">
    <property type="term" value="F:eukaryotic initiation factor 4E binding"/>
    <property type="evidence" value="ECO:0007669"/>
    <property type="project" value="InterPro"/>
</dbReference>
<feature type="region of interest" description="Disordered" evidence="2">
    <location>
        <begin position="302"/>
        <end position="333"/>
    </location>
</feature>
<dbReference type="GO" id="GO:0045727">
    <property type="term" value="P:positive regulation of translation"/>
    <property type="evidence" value="ECO:0007669"/>
    <property type="project" value="InterPro"/>
</dbReference>
<dbReference type="PROSITE" id="PS50084">
    <property type="entry name" value="KH_TYPE_1"/>
    <property type="match status" value="1"/>
</dbReference>
<dbReference type="Pfam" id="PF00013">
    <property type="entry name" value="KH_1"/>
    <property type="match status" value="1"/>
</dbReference>
<feature type="domain" description="K Homology" evidence="3">
    <location>
        <begin position="2"/>
        <end position="52"/>
    </location>
</feature>
<reference evidence="4" key="1">
    <citation type="submission" date="2021-07" db="EMBL/GenBank/DDBJ databases">
        <authorList>
            <person name="Catto M.A."/>
            <person name="Jacobson A."/>
            <person name="Kennedy G."/>
            <person name="Labadie P."/>
            <person name="Hunt B.G."/>
            <person name="Srinivasan R."/>
        </authorList>
    </citation>
    <scope>NUCLEOTIDE SEQUENCE</scope>
    <source>
        <strain evidence="4">PL_HMW_Pooled</strain>
        <tissue evidence="4">Head</tissue>
    </source>
</reference>
<proteinExistence type="predicted"/>
<dbReference type="SUPFAM" id="SSF54791">
    <property type="entry name" value="Eukaryotic type KH-domain (KH-domain type I)"/>
    <property type="match status" value="1"/>
</dbReference>
<dbReference type="InterPro" id="IPR040160">
    <property type="entry name" value="Mxt"/>
</dbReference>
<feature type="compositionally biased region" description="Basic and acidic residues" evidence="2">
    <location>
        <begin position="64"/>
        <end position="75"/>
    </location>
</feature>
<dbReference type="GO" id="GO:0003743">
    <property type="term" value="F:translation initiation factor activity"/>
    <property type="evidence" value="ECO:0007669"/>
    <property type="project" value="UniProtKB-KW"/>
</dbReference>